<evidence type="ECO:0008006" key="6">
    <source>
        <dbReference type="Google" id="ProtNLM"/>
    </source>
</evidence>
<protein>
    <recommendedName>
        <fullName evidence="6">Nitrogen regulatory protein P-II</fullName>
    </recommendedName>
</protein>
<dbReference type="EMBL" id="BDRX01000014">
    <property type="protein sequence ID" value="GBF90023.1"/>
    <property type="molecule type" value="Genomic_DNA"/>
</dbReference>
<evidence type="ECO:0000256" key="2">
    <source>
        <dbReference type="RuleBase" id="RU003936"/>
    </source>
</evidence>
<dbReference type="PANTHER" id="PTHR30115:SF11">
    <property type="entry name" value="NITROGEN REGULATORY PROTEIN P-II HOMOLOG"/>
    <property type="match status" value="1"/>
</dbReference>
<dbReference type="GO" id="GO:0030234">
    <property type="term" value="F:enzyme regulator activity"/>
    <property type="evidence" value="ECO:0007669"/>
    <property type="project" value="InterPro"/>
</dbReference>
<feature type="modified residue" description="O-UMP-tyrosine" evidence="1">
    <location>
        <position position="113"/>
    </location>
</feature>
<dbReference type="GO" id="GO:0005829">
    <property type="term" value="C:cytosol"/>
    <property type="evidence" value="ECO:0007669"/>
    <property type="project" value="TreeGrafter"/>
</dbReference>
<dbReference type="Proteomes" id="UP000247498">
    <property type="component" value="Unassembled WGS sequence"/>
</dbReference>
<dbReference type="GO" id="GO:0005524">
    <property type="term" value="F:ATP binding"/>
    <property type="evidence" value="ECO:0007669"/>
    <property type="project" value="TreeGrafter"/>
</dbReference>
<dbReference type="STRING" id="307507.A0A2V0NWT0"/>
<reference evidence="4 5" key="1">
    <citation type="journal article" date="2018" name="Sci. Rep.">
        <title>Raphidocelis subcapitata (=Pseudokirchneriella subcapitata) provides an insight into genome evolution and environmental adaptations in the Sphaeropleales.</title>
        <authorList>
            <person name="Suzuki S."/>
            <person name="Yamaguchi H."/>
            <person name="Nakajima N."/>
            <person name="Kawachi M."/>
        </authorList>
    </citation>
    <scope>NUCLEOTIDE SEQUENCE [LARGE SCALE GENOMIC DNA]</scope>
    <source>
        <strain evidence="4 5">NIES-35</strain>
    </source>
</reference>
<dbReference type="SUPFAM" id="SSF54913">
    <property type="entry name" value="GlnB-like"/>
    <property type="match status" value="1"/>
</dbReference>
<accession>A0A2V0NWT0</accession>
<name>A0A2V0NWT0_9CHLO</name>
<dbReference type="PROSITE" id="PS00638">
    <property type="entry name" value="PII_GLNB_CTER"/>
    <property type="match status" value="1"/>
</dbReference>
<dbReference type="Pfam" id="PF00543">
    <property type="entry name" value="P-II"/>
    <property type="match status" value="1"/>
</dbReference>
<evidence type="ECO:0000256" key="3">
    <source>
        <dbReference type="SAM" id="MobiDB-lite"/>
    </source>
</evidence>
<comment type="similarity">
    <text evidence="2">Belongs to the P(II) protein family.</text>
</comment>
<organism evidence="4 5">
    <name type="scientific">Raphidocelis subcapitata</name>
    <dbReference type="NCBI Taxonomy" id="307507"/>
    <lineage>
        <taxon>Eukaryota</taxon>
        <taxon>Viridiplantae</taxon>
        <taxon>Chlorophyta</taxon>
        <taxon>core chlorophytes</taxon>
        <taxon>Chlorophyceae</taxon>
        <taxon>CS clade</taxon>
        <taxon>Sphaeropleales</taxon>
        <taxon>Selenastraceae</taxon>
        <taxon>Raphidocelis</taxon>
    </lineage>
</organism>
<dbReference type="OrthoDB" id="2016645at2759"/>
<evidence type="ECO:0000313" key="4">
    <source>
        <dbReference type="EMBL" id="GBF90023.1"/>
    </source>
</evidence>
<dbReference type="PROSITE" id="PS51343">
    <property type="entry name" value="PII_GLNB_DOM"/>
    <property type="match status" value="1"/>
</dbReference>
<dbReference type="Gene3D" id="3.30.70.120">
    <property type="match status" value="1"/>
</dbReference>
<evidence type="ECO:0000256" key="1">
    <source>
        <dbReference type="PIRSR" id="PIRSR602187-50"/>
    </source>
</evidence>
<keyword evidence="5" id="KW-1185">Reference proteome</keyword>
<dbReference type="InterPro" id="IPR017918">
    <property type="entry name" value="N-reg_PII_CS"/>
</dbReference>
<dbReference type="FunCoup" id="A0A2V0NWT0">
    <property type="interactions" value="219"/>
</dbReference>
<dbReference type="PANTHER" id="PTHR30115">
    <property type="entry name" value="NITROGEN REGULATORY PROTEIN P-II"/>
    <property type="match status" value="1"/>
</dbReference>
<dbReference type="InterPro" id="IPR015867">
    <property type="entry name" value="N-reg_PII/ATP_PRibTrfase_C"/>
</dbReference>
<dbReference type="InParanoid" id="A0A2V0NWT0"/>
<dbReference type="InterPro" id="IPR011322">
    <property type="entry name" value="N-reg_PII-like_a/b"/>
</dbReference>
<feature type="region of interest" description="Disordered" evidence="3">
    <location>
        <begin position="1"/>
        <end position="35"/>
    </location>
</feature>
<sequence>MLSQHARTGASSLRSARAAPGPRAAPRPARVAPRAVATGADSATYEQLEAISCDLSAFPACSFFRVEAIIRPWRTPYVIRALSEAGIRGMTARDVRGVGMQGGSRERYGGTEYAMTDLVDKAALDIVVARDQVDLVVRTVAIAALTGEIGDGKIFIHPVAEVVRVRTGETGAIAERMAGGRTDMISGNASD</sequence>
<dbReference type="GO" id="GO:0006808">
    <property type="term" value="P:regulation of nitrogen utilization"/>
    <property type="evidence" value="ECO:0007669"/>
    <property type="project" value="InterPro"/>
</dbReference>
<dbReference type="InterPro" id="IPR002187">
    <property type="entry name" value="N-reg_PII"/>
</dbReference>
<comment type="caution">
    <text evidence="4">The sequence shown here is derived from an EMBL/GenBank/DDBJ whole genome shotgun (WGS) entry which is preliminary data.</text>
</comment>
<keyword evidence="1" id="KW-0597">Phosphoprotein</keyword>
<dbReference type="PRINTS" id="PR00340">
    <property type="entry name" value="PIIGLNB"/>
</dbReference>
<dbReference type="AlphaFoldDB" id="A0A2V0NWT0"/>
<proteinExistence type="inferred from homology"/>
<evidence type="ECO:0000313" key="5">
    <source>
        <dbReference type="Proteomes" id="UP000247498"/>
    </source>
</evidence>
<gene>
    <name evidence="4" type="ORF">Rsub_02730</name>
</gene>
<dbReference type="SMART" id="SM00938">
    <property type="entry name" value="P-II"/>
    <property type="match status" value="1"/>
</dbReference>